<reference evidence="2 3" key="1">
    <citation type="submission" date="2018-06" db="EMBL/GenBank/DDBJ databases">
        <authorList>
            <consortium name="Pathogen Informatics"/>
            <person name="Doyle S."/>
        </authorList>
    </citation>
    <scope>NUCLEOTIDE SEQUENCE [LARGE SCALE GENOMIC DNA]</scope>
    <source>
        <strain evidence="2 3">NCTC12119</strain>
    </source>
</reference>
<proteinExistence type="predicted"/>
<sequence>MAQIARETGVAHNLVFKWLRLWQNEGRISRRLPATITHSSSPGLLRVEVLPDPVISEGDDGKIQPLHPTHNGLDGTTDRGIAGSGLLVQVLTSKYAENTPLYRQSEIYSS</sequence>
<feature type="region of interest" description="Disordered" evidence="1">
    <location>
        <begin position="57"/>
        <end position="78"/>
    </location>
</feature>
<dbReference type="EMBL" id="UIGI01000002">
    <property type="protein sequence ID" value="SUY92701.1"/>
    <property type="molecule type" value="Genomic_DNA"/>
</dbReference>
<name>A0A381KQ05_9ENTR</name>
<evidence type="ECO:0008006" key="4">
    <source>
        <dbReference type="Google" id="ProtNLM"/>
    </source>
</evidence>
<dbReference type="AlphaFoldDB" id="A0A381KQ05"/>
<dbReference type="Proteomes" id="UP000255528">
    <property type="component" value="Unassembled WGS sequence"/>
</dbReference>
<gene>
    <name evidence="2" type="ORF">NCTC12119_04729</name>
</gene>
<accession>A0A381KQ05</accession>
<protein>
    <recommendedName>
        <fullName evidence="4">Transposase</fullName>
    </recommendedName>
</protein>
<evidence type="ECO:0000256" key="1">
    <source>
        <dbReference type="SAM" id="MobiDB-lite"/>
    </source>
</evidence>
<evidence type="ECO:0000313" key="3">
    <source>
        <dbReference type="Proteomes" id="UP000255528"/>
    </source>
</evidence>
<organism evidence="2 3">
    <name type="scientific">Buttiauxella agrestis</name>
    <dbReference type="NCBI Taxonomy" id="82977"/>
    <lineage>
        <taxon>Bacteria</taxon>
        <taxon>Pseudomonadati</taxon>
        <taxon>Pseudomonadota</taxon>
        <taxon>Gammaproteobacteria</taxon>
        <taxon>Enterobacterales</taxon>
        <taxon>Enterobacteriaceae</taxon>
        <taxon>Buttiauxella</taxon>
    </lineage>
</organism>
<evidence type="ECO:0000313" key="2">
    <source>
        <dbReference type="EMBL" id="SUY92701.1"/>
    </source>
</evidence>